<dbReference type="PANTHER" id="PTHR19316">
    <property type="entry name" value="PROTEIN FOLDING REGULATOR"/>
    <property type="match status" value="1"/>
</dbReference>
<organism evidence="4 5">
    <name type="scientific">Microbotryum intermedium</name>
    <dbReference type="NCBI Taxonomy" id="269621"/>
    <lineage>
        <taxon>Eukaryota</taxon>
        <taxon>Fungi</taxon>
        <taxon>Dikarya</taxon>
        <taxon>Basidiomycota</taxon>
        <taxon>Pucciniomycotina</taxon>
        <taxon>Microbotryomycetes</taxon>
        <taxon>Microbotryales</taxon>
        <taxon>Microbotryaceae</taxon>
        <taxon>Microbotryum</taxon>
    </lineage>
</organism>
<feature type="domain" description="Nucleotide exchange factor Fes1" evidence="3">
    <location>
        <begin position="9"/>
        <end position="111"/>
    </location>
</feature>
<evidence type="ECO:0000259" key="3">
    <source>
        <dbReference type="Pfam" id="PF08609"/>
    </source>
</evidence>
<dbReference type="InterPro" id="IPR011989">
    <property type="entry name" value="ARM-like"/>
</dbReference>
<dbReference type="GO" id="GO:0000774">
    <property type="term" value="F:adenyl-nucleotide exchange factor activity"/>
    <property type="evidence" value="ECO:0007669"/>
    <property type="project" value="TreeGrafter"/>
</dbReference>
<reference evidence="5" key="1">
    <citation type="submission" date="2016-09" db="EMBL/GenBank/DDBJ databases">
        <authorList>
            <person name="Jeantristanb JTB J.-T."/>
            <person name="Ricardo R."/>
        </authorList>
    </citation>
    <scope>NUCLEOTIDE SEQUENCE [LARGE SCALE GENOMIC DNA]</scope>
</reference>
<sequence>MPPAQDPTQSLLRWGIENAAPNSLLPLHEDIQAGRRPDLNTDILKAIMGTTDADRMRECIMVIEGRWVDRDGQGQAQGLAKENAEVTAEDKYRAWDDLEMLIEDIDNANDMQNLGLWKPIVAHLTDDDSDVVMRACWVCGTAVQNNPKAQQAFLALDPLPTITSIITSTSTPIGTRNKAMYCLSSTLKHSAPAVARFSELQGWNALTQSLQGAFEQNGAQVTCTHLITSFFSSIVDPSQVLRTKTAFLLSQLVSQSSTPKEMISSLRSSNTLSTLLASLFKSSATPTGPDGDSAEIDADYRDKVLQFFVNAIERDVDALQKDEKEQVVKAVREAEAEGWKGSEDLGTSEDQWKAFAEALSK</sequence>
<accession>A0A238FLW0</accession>
<dbReference type="Pfam" id="PF08609">
    <property type="entry name" value="Fes1"/>
    <property type="match status" value="1"/>
</dbReference>
<dbReference type="InterPro" id="IPR013918">
    <property type="entry name" value="Nucleotide_exch_fac_Fes1"/>
</dbReference>
<dbReference type="InterPro" id="IPR050693">
    <property type="entry name" value="Hsp70_NEF-Inhibitors"/>
</dbReference>
<comment type="similarity">
    <text evidence="1">Belongs to the FES1 family.</text>
</comment>
<dbReference type="EMBL" id="FMSP01000020">
    <property type="protein sequence ID" value="SCV74247.1"/>
    <property type="molecule type" value="Genomic_DNA"/>
</dbReference>
<dbReference type="InterPro" id="IPR016024">
    <property type="entry name" value="ARM-type_fold"/>
</dbReference>
<dbReference type="GO" id="GO:0005783">
    <property type="term" value="C:endoplasmic reticulum"/>
    <property type="evidence" value="ECO:0007669"/>
    <property type="project" value="TreeGrafter"/>
</dbReference>
<evidence type="ECO:0000313" key="4">
    <source>
        <dbReference type="EMBL" id="SCV74247.1"/>
    </source>
</evidence>
<dbReference type="SUPFAM" id="SSF48371">
    <property type="entry name" value="ARM repeat"/>
    <property type="match status" value="1"/>
</dbReference>
<evidence type="ECO:0000313" key="5">
    <source>
        <dbReference type="Proteomes" id="UP000198372"/>
    </source>
</evidence>
<keyword evidence="5" id="KW-1185">Reference proteome</keyword>
<evidence type="ECO:0000256" key="2">
    <source>
        <dbReference type="ARBA" id="ARBA00022737"/>
    </source>
</evidence>
<dbReference type="Proteomes" id="UP000198372">
    <property type="component" value="Unassembled WGS sequence"/>
</dbReference>
<dbReference type="Gene3D" id="1.25.10.10">
    <property type="entry name" value="Leucine-rich Repeat Variant"/>
    <property type="match status" value="1"/>
</dbReference>
<dbReference type="PANTHER" id="PTHR19316:SF18">
    <property type="entry name" value="HSP70-BINDING PROTEIN 1"/>
    <property type="match status" value="1"/>
</dbReference>
<dbReference type="OrthoDB" id="10250458at2759"/>
<dbReference type="AlphaFoldDB" id="A0A238FLW0"/>
<dbReference type="STRING" id="269621.A0A238FLW0"/>
<proteinExistence type="inferred from homology"/>
<keyword evidence="2" id="KW-0677">Repeat</keyword>
<gene>
    <name evidence="4" type="ORF">BQ2448_6679</name>
</gene>
<evidence type="ECO:0000256" key="1">
    <source>
        <dbReference type="ARBA" id="ARBA00011045"/>
    </source>
</evidence>
<protein>
    <submittedName>
        <fullName evidence="4">BQ2448_6679 protein</fullName>
    </submittedName>
</protein>
<name>A0A238FLW0_9BASI</name>